<protein>
    <submittedName>
        <fullName evidence="3">Poly-gamma-glutamate biosynthesis protein</fullName>
    </submittedName>
    <submittedName>
        <fullName evidence="4">Poly-gamma-glutamate synthesis protein</fullName>
    </submittedName>
</protein>
<dbReference type="Gene3D" id="3.60.21.10">
    <property type="match status" value="1"/>
</dbReference>
<dbReference type="InterPro" id="IPR052169">
    <property type="entry name" value="CW_Biosynth-Accessory"/>
</dbReference>
<evidence type="ECO:0000313" key="6">
    <source>
        <dbReference type="Proteomes" id="UP000186547"/>
    </source>
</evidence>
<dbReference type="KEGG" id="hlc:CHINAEXTREME03970"/>
<dbReference type="InterPro" id="IPR019079">
    <property type="entry name" value="Capsule_synth_CapA"/>
</dbReference>
<evidence type="ECO:0000313" key="3">
    <source>
        <dbReference type="EMBL" id="APW96977.1"/>
    </source>
</evidence>
<dbReference type="eggNOG" id="arCOG07503">
    <property type="taxonomic scope" value="Archaea"/>
</dbReference>
<dbReference type="EMBL" id="AOLZ01000031">
    <property type="protein sequence ID" value="EMA34691.1"/>
    <property type="molecule type" value="Genomic_DNA"/>
</dbReference>
<dbReference type="RefSeq" id="WP_007141174.1">
    <property type="nucleotide sequence ID" value="NZ_AOLZ01000031.1"/>
</dbReference>
<organism evidence="4 5">
    <name type="scientific">Natronobacterium lacisalsi AJ5</name>
    <dbReference type="NCBI Taxonomy" id="358396"/>
    <lineage>
        <taxon>Archaea</taxon>
        <taxon>Methanobacteriati</taxon>
        <taxon>Methanobacteriota</taxon>
        <taxon>Stenosarchaea group</taxon>
        <taxon>Halobacteria</taxon>
        <taxon>Halobacteriales</taxon>
        <taxon>Natrialbaceae</taxon>
        <taxon>Natronobacterium</taxon>
    </lineage>
</organism>
<dbReference type="InterPro" id="IPR029052">
    <property type="entry name" value="Metallo-depent_PP-like"/>
</dbReference>
<evidence type="ECO:0000259" key="2">
    <source>
        <dbReference type="SMART" id="SM00854"/>
    </source>
</evidence>
<evidence type="ECO:0000313" key="4">
    <source>
        <dbReference type="EMBL" id="EMA34691.1"/>
    </source>
</evidence>
<dbReference type="SUPFAM" id="SSF56300">
    <property type="entry name" value="Metallo-dependent phosphatases"/>
    <property type="match status" value="1"/>
</dbReference>
<dbReference type="Proteomes" id="UP000011555">
    <property type="component" value="Unassembled WGS sequence"/>
</dbReference>
<dbReference type="SMART" id="SM00854">
    <property type="entry name" value="PGA_cap"/>
    <property type="match status" value="1"/>
</dbReference>
<dbReference type="PROSITE" id="PS51318">
    <property type="entry name" value="TAT"/>
    <property type="match status" value="1"/>
</dbReference>
<dbReference type="Pfam" id="PF09587">
    <property type="entry name" value="PGA_cap"/>
    <property type="match status" value="1"/>
</dbReference>
<name>M0LMG0_NATLA</name>
<dbReference type="CDD" id="cd07381">
    <property type="entry name" value="MPP_CapA"/>
    <property type="match status" value="1"/>
</dbReference>
<dbReference type="PANTHER" id="PTHR33393">
    <property type="entry name" value="POLYGLUTAMINE SYNTHESIS ACCESSORY PROTEIN RV0574C-RELATED"/>
    <property type="match status" value="1"/>
</dbReference>
<dbReference type="STRING" id="358396.CHINAEXTREME_03970"/>
<reference evidence="4 5" key="2">
    <citation type="journal article" date="2014" name="PLoS Genet.">
        <title>Phylogenetically driven sequencing of extremely halophilic archaea reveals strategies for static and dynamic osmo-response.</title>
        <authorList>
            <person name="Becker E.A."/>
            <person name="Seitzer P.M."/>
            <person name="Tritt A."/>
            <person name="Larsen D."/>
            <person name="Krusor M."/>
            <person name="Yao A.I."/>
            <person name="Wu D."/>
            <person name="Madern D."/>
            <person name="Eisen J.A."/>
            <person name="Darling A.E."/>
            <person name="Facciotti M.T."/>
        </authorList>
    </citation>
    <scope>NUCLEOTIDE SEQUENCE [LARGE SCALE GENOMIC DNA]</scope>
    <source>
        <strain evidence="4 5">AJ5</strain>
    </source>
</reference>
<comment type="similarity">
    <text evidence="1">Belongs to the CapA family.</text>
</comment>
<dbReference type="Proteomes" id="UP000186547">
    <property type="component" value="Chromosome"/>
</dbReference>
<dbReference type="PATRIC" id="fig|358396.7.peg.1460"/>
<dbReference type="PANTHER" id="PTHR33393:SF11">
    <property type="entry name" value="POLYGLUTAMINE SYNTHESIS ACCESSORY PROTEIN RV0574C-RELATED"/>
    <property type="match status" value="1"/>
</dbReference>
<reference evidence="3" key="3">
    <citation type="submission" date="2017-01" db="EMBL/GenBank/DDBJ databases">
        <authorList>
            <person name="Mah S.A."/>
            <person name="Swanson W.J."/>
            <person name="Moy G.W."/>
            <person name="Vacquier V.D."/>
        </authorList>
    </citation>
    <scope>NUCLEOTIDE SEQUENCE</scope>
    <source>
        <strain evidence="3">AJ5</strain>
    </source>
</reference>
<evidence type="ECO:0000256" key="1">
    <source>
        <dbReference type="ARBA" id="ARBA00005662"/>
    </source>
</evidence>
<dbReference type="PROSITE" id="PS51257">
    <property type="entry name" value="PROKAR_LIPOPROTEIN"/>
    <property type="match status" value="1"/>
</dbReference>
<dbReference type="AlphaFoldDB" id="M0LMG0"/>
<proteinExistence type="inferred from homology"/>
<sequence length="363" mass="39392">MTGSRRRFLAATGAAVLGGCTAPAARSTKFEAHERHGTTIGFVGDAMLGRDLDDRYGSGRADPASVWGDLRPRLASLDGVCCNLECCLSTRGERFPDRTYYFRADPDWAVPALEAGNVRFASLANNHILDFGPTALRDTVDALADAGIGFAGAGERPAAARAPATVSIGDVDVAVVSLADHYAEYGATDDRPGTAYVETDPDVPETRRLVGAALERARETEPDLLIASVHWGPNWVEYPDDDLRAFGRWLVDRGVDLVHGHSAHVVQGIERYGDGLVLHDTGDIVDDYVIKEDLRNDRTFLFELGLEDGNPAELRLVPAVIDDLAVSRADEDEAAWLRETMRDRSAPFGTEYERDGDALVLPL</sequence>
<accession>M0LMG0</accession>
<dbReference type="InterPro" id="IPR006311">
    <property type="entry name" value="TAT_signal"/>
</dbReference>
<dbReference type="EMBL" id="CP019285">
    <property type="protein sequence ID" value="APW96977.1"/>
    <property type="molecule type" value="Genomic_DNA"/>
</dbReference>
<dbReference type="GeneID" id="30920252"/>
<feature type="domain" description="Capsule synthesis protein CapA" evidence="2">
    <location>
        <begin position="39"/>
        <end position="288"/>
    </location>
</feature>
<evidence type="ECO:0000313" key="5">
    <source>
        <dbReference type="Proteomes" id="UP000011555"/>
    </source>
</evidence>
<reference evidence="3 6" key="1">
    <citation type="journal article" date="2011" name="J. Bacteriol.">
        <title>Genome sequence of Halobiforma lacisalsi AJ5, an extremely halophilic archaeon which harbors a bop gene.</title>
        <authorList>
            <person name="Jiang X."/>
            <person name="Wang S."/>
            <person name="Cheng H."/>
            <person name="Huo Y."/>
            <person name="Zhang X."/>
            <person name="Zhu X."/>
            <person name="Han X."/>
            <person name="Ni P."/>
            <person name="Wu M."/>
        </authorList>
    </citation>
    <scope>NUCLEOTIDE SEQUENCE [LARGE SCALE GENOMIC DNA]</scope>
    <source>
        <strain evidence="3 6">AJ5</strain>
    </source>
</reference>
<gene>
    <name evidence="4" type="ORF">C445_07215</name>
    <name evidence="3" type="ORF">CHINAEXTREME_03970</name>
</gene>
<keyword evidence="5" id="KW-1185">Reference proteome</keyword>